<protein>
    <submittedName>
        <fullName evidence="4">HK97 family phage major capsid protein</fullName>
    </submittedName>
</protein>
<evidence type="ECO:0000256" key="2">
    <source>
        <dbReference type="SAM" id="Coils"/>
    </source>
</evidence>
<dbReference type="EMBL" id="SMBK01000013">
    <property type="protein sequence ID" value="TCU34155.1"/>
    <property type="molecule type" value="Genomic_DNA"/>
</dbReference>
<evidence type="ECO:0000313" key="5">
    <source>
        <dbReference type="Proteomes" id="UP000295507"/>
    </source>
</evidence>
<dbReference type="InterPro" id="IPR054612">
    <property type="entry name" value="Phage_capsid-like_C"/>
</dbReference>
<evidence type="ECO:0000313" key="4">
    <source>
        <dbReference type="EMBL" id="TCU34155.1"/>
    </source>
</evidence>
<dbReference type="Gene3D" id="3.30.2320.10">
    <property type="entry name" value="hypothetical protein PF0899 domain"/>
    <property type="match status" value="1"/>
</dbReference>
<comment type="caution">
    <text evidence="4">The sequence shown here is derived from an EMBL/GenBank/DDBJ whole genome shotgun (WGS) entry which is preliminary data.</text>
</comment>
<dbReference type="Pfam" id="PF05065">
    <property type="entry name" value="Phage_capsid"/>
    <property type="match status" value="1"/>
</dbReference>
<reference evidence="4 5" key="1">
    <citation type="submission" date="2019-03" db="EMBL/GenBank/DDBJ databases">
        <title>Genomic Encyclopedia of Type Strains, Phase IV (KMG-V): Genome sequencing to study the core and pangenomes of soil and plant-associated prokaryotes.</title>
        <authorList>
            <person name="Whitman W."/>
        </authorList>
    </citation>
    <scope>NUCLEOTIDE SEQUENCE [LARGE SCALE GENOMIC DNA]</scope>
    <source>
        <strain evidence="4 5">IE4868</strain>
    </source>
</reference>
<gene>
    <name evidence="4" type="ORF">EV129_113140</name>
</gene>
<sequence>MNLAQLRARLKELAGEIDVLTKKDTISAEDLTQIDAKTKELEEVEKNIEILQRADAARVRSAAPADAHITERTTVPAAVTQKMTTAEKIGTMVFCMAKTYKDDGARGAKATFKAMEEVGYGEVAKEFAGAQARALNSGSASAGGVLLPEEMSSEIIDILRPSTTFLRGGPRRISLAAGAYKLSAAASGATANWRGEGEAIETSQPTFKDINLTAKFLDAMVPLTNQLIRWSLADVRQWVERDMSLEMGTKLDYAAYFGSGTAHMPLGITKIPGVFSVAAQGGLTPTIAQIETAARAAELAMEGKNLPMMSTAWVMAPRSRTYLADLRDGNGNRYFPELQGDNPRWRGRPVLSTTQVSIVGGGTTDESSIMLVNFDDVLYGEGAGISFGVSTEATYVKNGVTVSAFQNDLTLIKASLEADVDMRYLEAVSVISGVRWGA</sequence>
<dbReference type="RefSeq" id="WP_132552913.1">
    <property type="nucleotide sequence ID" value="NZ_SMBK01000013.1"/>
</dbReference>
<evidence type="ECO:0000259" key="3">
    <source>
        <dbReference type="Pfam" id="PF05065"/>
    </source>
</evidence>
<feature type="coiled-coil region" evidence="2">
    <location>
        <begin position="3"/>
        <end position="54"/>
    </location>
</feature>
<name>A0A4V2VDV4_9HYPH</name>
<dbReference type="NCBIfam" id="TIGR01554">
    <property type="entry name" value="major_cap_HK97"/>
    <property type="match status" value="1"/>
</dbReference>
<organism evidence="4 5">
    <name type="scientific">Rhizobium azibense</name>
    <dbReference type="NCBI Taxonomy" id="1136135"/>
    <lineage>
        <taxon>Bacteria</taxon>
        <taxon>Pseudomonadati</taxon>
        <taxon>Pseudomonadota</taxon>
        <taxon>Alphaproteobacteria</taxon>
        <taxon>Hyphomicrobiales</taxon>
        <taxon>Rhizobiaceae</taxon>
        <taxon>Rhizobium/Agrobacterium group</taxon>
        <taxon>Rhizobium</taxon>
    </lineage>
</organism>
<dbReference type="InterPro" id="IPR024455">
    <property type="entry name" value="Phage_capsid"/>
</dbReference>
<evidence type="ECO:0000256" key="1">
    <source>
        <dbReference type="ARBA" id="ARBA00004328"/>
    </source>
</evidence>
<accession>A0A4V2VDV4</accession>
<dbReference type="AlphaFoldDB" id="A0A4V2VDV4"/>
<keyword evidence="2" id="KW-0175">Coiled coil</keyword>
<dbReference type="Proteomes" id="UP000295507">
    <property type="component" value="Unassembled WGS sequence"/>
</dbReference>
<dbReference type="SUPFAM" id="SSF56563">
    <property type="entry name" value="Major capsid protein gp5"/>
    <property type="match status" value="1"/>
</dbReference>
<dbReference type="Gene3D" id="3.30.2400.10">
    <property type="entry name" value="Major capsid protein gp5"/>
    <property type="match status" value="1"/>
</dbReference>
<proteinExistence type="predicted"/>
<feature type="domain" description="Phage capsid-like C-terminal" evidence="3">
    <location>
        <begin position="143"/>
        <end position="431"/>
    </location>
</feature>
<comment type="subcellular location">
    <subcellularLocation>
        <location evidence="1">Virion</location>
    </subcellularLocation>
</comment>